<dbReference type="AlphaFoldDB" id="A0A2T3KU02"/>
<dbReference type="Proteomes" id="UP000240530">
    <property type="component" value="Unassembled WGS sequence"/>
</dbReference>
<dbReference type="RefSeq" id="WP_107185379.1">
    <property type="nucleotide sequence ID" value="NZ_JAWQGC010000001.1"/>
</dbReference>
<reference evidence="3 4" key="1">
    <citation type="submission" date="2018-03" db="EMBL/GenBank/DDBJ databases">
        <title>Whole genome sequencing of Histamine producing bacteria.</title>
        <authorList>
            <person name="Butler K."/>
        </authorList>
    </citation>
    <scope>NUCLEOTIDE SEQUENCE [LARGE SCALE GENOMIC DNA]</scope>
    <source>
        <strain evidence="3 4">Res.4.1</strain>
    </source>
</reference>
<evidence type="ECO:0000313" key="4">
    <source>
        <dbReference type="Proteomes" id="UP000240530"/>
    </source>
</evidence>
<evidence type="ECO:0000256" key="1">
    <source>
        <dbReference type="SAM" id="Coils"/>
    </source>
</evidence>
<dbReference type="EMBL" id="PYNS01000014">
    <property type="protein sequence ID" value="PSV10112.1"/>
    <property type="molecule type" value="Genomic_DNA"/>
</dbReference>
<organism evidence="3 4">
    <name type="scientific">Photobacterium leiognathi subsp. mandapamensis</name>
    <name type="common">Photobacterium mandapamensis</name>
    <dbReference type="NCBI Taxonomy" id="48408"/>
    <lineage>
        <taxon>Bacteria</taxon>
        <taxon>Pseudomonadati</taxon>
        <taxon>Pseudomonadota</taxon>
        <taxon>Gammaproteobacteria</taxon>
        <taxon>Vibrionales</taxon>
        <taxon>Vibrionaceae</taxon>
        <taxon>Photobacterium</taxon>
    </lineage>
</organism>
<name>A0A2T3KU02_PHOLD</name>
<gene>
    <name evidence="3" type="ORF">C0W93_13245</name>
</gene>
<comment type="caution">
    <text evidence="3">The sequence shown here is derived from an EMBL/GenBank/DDBJ whole genome shotgun (WGS) entry which is preliminary data.</text>
</comment>
<keyword evidence="2" id="KW-1133">Transmembrane helix</keyword>
<keyword evidence="1" id="KW-0175">Coiled coil</keyword>
<keyword evidence="2" id="KW-0472">Membrane</keyword>
<accession>A0A2T3KU02</accession>
<protein>
    <submittedName>
        <fullName evidence="3">Delta-aminolevulinic acid dehydratase</fullName>
    </submittedName>
</protein>
<sequence length="61" mass="7066">MNKTTQVRLIFILFSIAICFAGGFFAGKHYRQQENHALEKAKQEAKAAVQQAKRERWLDVE</sequence>
<feature type="coiled-coil region" evidence="1">
    <location>
        <begin position="31"/>
        <end position="58"/>
    </location>
</feature>
<evidence type="ECO:0000313" key="3">
    <source>
        <dbReference type="EMBL" id="PSV10112.1"/>
    </source>
</evidence>
<evidence type="ECO:0000256" key="2">
    <source>
        <dbReference type="SAM" id="Phobius"/>
    </source>
</evidence>
<keyword evidence="2" id="KW-0812">Transmembrane</keyword>
<proteinExistence type="predicted"/>
<feature type="transmembrane region" description="Helical" evidence="2">
    <location>
        <begin position="6"/>
        <end position="26"/>
    </location>
</feature>